<evidence type="ECO:0000313" key="1">
    <source>
        <dbReference type="EMBL" id="CAZ80352.1"/>
    </source>
</evidence>
<accession>D5G759</accession>
<dbReference type="InParanoid" id="D5G759"/>
<dbReference type="RefSeq" id="XP_002836161.1">
    <property type="nucleotide sequence ID" value="XM_002836115.1"/>
</dbReference>
<gene>
    <name evidence="1" type="ORF">GSTUM_00002354001</name>
</gene>
<dbReference type="EMBL" id="FN430021">
    <property type="protein sequence ID" value="CAZ80352.1"/>
    <property type="molecule type" value="Genomic_DNA"/>
</dbReference>
<reference evidence="1 2" key="1">
    <citation type="journal article" date="2010" name="Nature">
        <title>Perigord black truffle genome uncovers evolutionary origins and mechanisms of symbiosis.</title>
        <authorList>
            <person name="Martin F."/>
            <person name="Kohler A."/>
            <person name="Murat C."/>
            <person name="Balestrini R."/>
            <person name="Coutinho P.M."/>
            <person name="Jaillon O."/>
            <person name="Montanini B."/>
            <person name="Morin E."/>
            <person name="Noel B."/>
            <person name="Percudani R."/>
            <person name="Porcel B."/>
            <person name="Rubini A."/>
            <person name="Amicucci A."/>
            <person name="Amselem J."/>
            <person name="Anthouard V."/>
            <person name="Arcioni S."/>
            <person name="Artiguenave F."/>
            <person name="Aury J.M."/>
            <person name="Ballario P."/>
            <person name="Bolchi A."/>
            <person name="Brenna A."/>
            <person name="Brun A."/>
            <person name="Buee M."/>
            <person name="Cantarel B."/>
            <person name="Chevalier G."/>
            <person name="Couloux A."/>
            <person name="Da Silva C."/>
            <person name="Denoeud F."/>
            <person name="Duplessis S."/>
            <person name="Ghignone S."/>
            <person name="Hilselberger B."/>
            <person name="Iotti M."/>
            <person name="Marcais B."/>
            <person name="Mello A."/>
            <person name="Miranda M."/>
            <person name="Pacioni G."/>
            <person name="Quesneville H."/>
            <person name="Riccioni C."/>
            <person name="Ruotolo R."/>
            <person name="Splivallo R."/>
            <person name="Stocchi V."/>
            <person name="Tisserant E."/>
            <person name="Viscomi A.R."/>
            <person name="Zambonelli A."/>
            <person name="Zampieri E."/>
            <person name="Henrissat B."/>
            <person name="Lebrun M.H."/>
            <person name="Paolocci F."/>
            <person name="Bonfante P."/>
            <person name="Ottonello S."/>
            <person name="Wincker P."/>
        </authorList>
    </citation>
    <scope>NUCLEOTIDE SEQUENCE [LARGE SCALE GENOMIC DNA]</scope>
    <source>
        <strain evidence="1 2">Mel28</strain>
    </source>
</reference>
<organism evidence="1 2">
    <name type="scientific">Tuber melanosporum (strain Mel28)</name>
    <name type="common">Perigord black truffle</name>
    <dbReference type="NCBI Taxonomy" id="656061"/>
    <lineage>
        <taxon>Eukaryota</taxon>
        <taxon>Fungi</taxon>
        <taxon>Dikarya</taxon>
        <taxon>Ascomycota</taxon>
        <taxon>Pezizomycotina</taxon>
        <taxon>Pezizomycetes</taxon>
        <taxon>Pezizales</taxon>
        <taxon>Tuberaceae</taxon>
        <taxon>Tuber</taxon>
    </lineage>
</organism>
<dbReference type="HOGENOM" id="CLU_3410808_0_0_1"/>
<name>D5G759_TUBMM</name>
<dbReference type="GeneID" id="9185250"/>
<sequence>MFENRNWIFPYFPPLYHKSCSLGPLSPLL</sequence>
<evidence type="ECO:0000313" key="2">
    <source>
        <dbReference type="Proteomes" id="UP000006911"/>
    </source>
</evidence>
<dbReference type="AlphaFoldDB" id="D5G759"/>
<protein>
    <submittedName>
        <fullName evidence="1">(Perigord truffle) hypothetical protein</fullName>
    </submittedName>
</protein>
<dbReference type="Proteomes" id="UP000006911">
    <property type="component" value="Unassembled WGS sequence"/>
</dbReference>
<dbReference type="KEGG" id="tml:GSTUM_00002354001"/>
<keyword evidence="2" id="KW-1185">Reference proteome</keyword>
<proteinExistence type="predicted"/>